<dbReference type="InterPro" id="IPR038371">
    <property type="entry name" value="Cu_polyphenol_OxRdtase_sf"/>
</dbReference>
<name>A0A6S6U2B7_9BACT</name>
<keyword evidence="4" id="KW-0479">Metal-binding</keyword>
<dbReference type="EMBL" id="CACVAZ010000160">
    <property type="protein sequence ID" value="CAA6823013.1"/>
    <property type="molecule type" value="Genomic_DNA"/>
</dbReference>
<dbReference type="AlphaFoldDB" id="A0A6S6U2B7"/>
<comment type="catalytic activity">
    <reaction evidence="7">
        <text>adenosine + H2O + H(+) = inosine + NH4(+)</text>
        <dbReference type="Rhea" id="RHEA:24408"/>
        <dbReference type="ChEBI" id="CHEBI:15377"/>
        <dbReference type="ChEBI" id="CHEBI:15378"/>
        <dbReference type="ChEBI" id="CHEBI:16335"/>
        <dbReference type="ChEBI" id="CHEBI:17596"/>
        <dbReference type="ChEBI" id="CHEBI:28938"/>
        <dbReference type="EC" id="3.5.4.4"/>
    </reaction>
    <physiologicalReaction direction="left-to-right" evidence="7">
        <dbReference type="Rhea" id="RHEA:24409"/>
    </physiologicalReaction>
</comment>
<reference evidence="11" key="1">
    <citation type="submission" date="2020-01" db="EMBL/GenBank/DDBJ databases">
        <authorList>
            <person name="Meier V. D."/>
            <person name="Meier V D."/>
        </authorList>
    </citation>
    <scope>NUCLEOTIDE SEQUENCE</scope>
    <source>
        <strain evidence="11">HLG_WM_MAG_02</strain>
    </source>
</reference>
<dbReference type="Gene3D" id="3.60.140.10">
    <property type="entry name" value="CNF1/YfiH-like putative cysteine hydrolases"/>
    <property type="match status" value="1"/>
</dbReference>
<dbReference type="InterPro" id="IPR011324">
    <property type="entry name" value="Cytotoxic_necrot_fac-like_cat"/>
</dbReference>
<keyword evidence="3" id="KW-0808">Transferase</keyword>
<dbReference type="InterPro" id="IPR003730">
    <property type="entry name" value="Cu_polyphenol_OxRdtase"/>
</dbReference>
<evidence type="ECO:0000256" key="6">
    <source>
        <dbReference type="ARBA" id="ARBA00022833"/>
    </source>
</evidence>
<dbReference type="Pfam" id="PF02578">
    <property type="entry name" value="Cu-oxidase_4"/>
    <property type="match status" value="1"/>
</dbReference>
<dbReference type="PANTHER" id="PTHR30616:SF2">
    <property type="entry name" value="PURINE NUCLEOSIDE PHOSPHORYLASE LACC1"/>
    <property type="match status" value="1"/>
</dbReference>
<protein>
    <recommendedName>
        <fullName evidence="10">Purine nucleoside phosphorylase</fullName>
    </recommendedName>
</protein>
<dbReference type="CDD" id="cd16833">
    <property type="entry name" value="YfiH"/>
    <property type="match status" value="1"/>
</dbReference>
<evidence type="ECO:0000256" key="4">
    <source>
        <dbReference type="ARBA" id="ARBA00022723"/>
    </source>
</evidence>
<proteinExistence type="inferred from homology"/>
<evidence type="ECO:0000256" key="2">
    <source>
        <dbReference type="ARBA" id="ARBA00007353"/>
    </source>
</evidence>
<sequence length="251" mass="28442">MKNAYTFQNLSQQTACLHLVTKKDKTAPYSFSLALHTQEEFDKIVKNRQKFSTIFPNFKFIVANQTHSVNIYIVKKNQEQGWSSLADAIEDSDALITNQTHIMLSILTADCVPILLFDPINKVIAAVHAGWKGTQQEILLKTVQKMQEVFNTDPKNILAGIAPSIGKCCYEVDWNVAKNFEKIENAYNQNNNKYMLDLPHINKVQLLNAGLKEEYIELSNVCTACEVQDYFSYRKEGGCSGRFMSMIGLKA</sequence>
<dbReference type="GO" id="GO:0005507">
    <property type="term" value="F:copper ion binding"/>
    <property type="evidence" value="ECO:0007669"/>
    <property type="project" value="TreeGrafter"/>
</dbReference>
<evidence type="ECO:0000313" key="11">
    <source>
        <dbReference type="EMBL" id="CAA6823013.1"/>
    </source>
</evidence>
<keyword evidence="6" id="KW-0862">Zinc</keyword>
<comment type="catalytic activity">
    <reaction evidence="9">
        <text>S-methyl-5'-thioadenosine + phosphate = 5-(methylsulfanyl)-alpha-D-ribose 1-phosphate + adenine</text>
        <dbReference type="Rhea" id="RHEA:11852"/>
        <dbReference type="ChEBI" id="CHEBI:16708"/>
        <dbReference type="ChEBI" id="CHEBI:17509"/>
        <dbReference type="ChEBI" id="CHEBI:43474"/>
        <dbReference type="ChEBI" id="CHEBI:58533"/>
        <dbReference type="EC" id="2.4.2.28"/>
    </reaction>
    <physiologicalReaction direction="left-to-right" evidence="9">
        <dbReference type="Rhea" id="RHEA:11853"/>
    </physiologicalReaction>
</comment>
<dbReference type="GO" id="GO:0016787">
    <property type="term" value="F:hydrolase activity"/>
    <property type="evidence" value="ECO:0007669"/>
    <property type="project" value="UniProtKB-KW"/>
</dbReference>
<dbReference type="PANTHER" id="PTHR30616">
    <property type="entry name" value="UNCHARACTERIZED PROTEIN YFIH"/>
    <property type="match status" value="1"/>
</dbReference>
<gene>
    <name evidence="11" type="ORF">HELGO_WM21911</name>
</gene>
<dbReference type="NCBIfam" id="TIGR00726">
    <property type="entry name" value="peptidoglycan editing factor PgeF"/>
    <property type="match status" value="1"/>
</dbReference>
<dbReference type="GO" id="GO:0017061">
    <property type="term" value="F:S-methyl-5-thioadenosine phosphorylase activity"/>
    <property type="evidence" value="ECO:0007669"/>
    <property type="project" value="UniProtKB-EC"/>
</dbReference>
<evidence type="ECO:0000256" key="7">
    <source>
        <dbReference type="ARBA" id="ARBA00047989"/>
    </source>
</evidence>
<evidence type="ECO:0000256" key="10">
    <source>
        <dbReference type="RuleBase" id="RU361274"/>
    </source>
</evidence>
<evidence type="ECO:0000256" key="8">
    <source>
        <dbReference type="ARBA" id="ARBA00048968"/>
    </source>
</evidence>
<organism evidence="11">
    <name type="scientific">uncultured Sulfurovum sp</name>
    <dbReference type="NCBI Taxonomy" id="269237"/>
    <lineage>
        <taxon>Bacteria</taxon>
        <taxon>Pseudomonadati</taxon>
        <taxon>Campylobacterota</taxon>
        <taxon>Epsilonproteobacteria</taxon>
        <taxon>Campylobacterales</taxon>
        <taxon>Sulfurovaceae</taxon>
        <taxon>Sulfurovum</taxon>
        <taxon>environmental samples</taxon>
    </lineage>
</organism>
<comment type="catalytic activity">
    <reaction evidence="8">
        <text>adenosine + phosphate = alpha-D-ribose 1-phosphate + adenine</text>
        <dbReference type="Rhea" id="RHEA:27642"/>
        <dbReference type="ChEBI" id="CHEBI:16335"/>
        <dbReference type="ChEBI" id="CHEBI:16708"/>
        <dbReference type="ChEBI" id="CHEBI:43474"/>
        <dbReference type="ChEBI" id="CHEBI:57720"/>
        <dbReference type="EC" id="2.4.2.1"/>
    </reaction>
    <physiologicalReaction direction="left-to-right" evidence="8">
        <dbReference type="Rhea" id="RHEA:27643"/>
    </physiologicalReaction>
</comment>
<keyword evidence="5" id="KW-0378">Hydrolase</keyword>
<evidence type="ECO:0000256" key="1">
    <source>
        <dbReference type="ARBA" id="ARBA00000553"/>
    </source>
</evidence>
<evidence type="ECO:0000256" key="3">
    <source>
        <dbReference type="ARBA" id="ARBA00022679"/>
    </source>
</evidence>
<accession>A0A6S6U2B7</accession>
<evidence type="ECO:0000256" key="5">
    <source>
        <dbReference type="ARBA" id="ARBA00022801"/>
    </source>
</evidence>
<comment type="similarity">
    <text evidence="2 10">Belongs to the purine nucleoside phosphorylase YfiH/LACC1 family.</text>
</comment>
<dbReference type="SUPFAM" id="SSF64438">
    <property type="entry name" value="CNF1/YfiH-like putative cysteine hydrolases"/>
    <property type="match status" value="1"/>
</dbReference>
<evidence type="ECO:0000256" key="9">
    <source>
        <dbReference type="ARBA" id="ARBA00049893"/>
    </source>
</evidence>
<comment type="catalytic activity">
    <reaction evidence="1">
        <text>inosine + phosphate = alpha-D-ribose 1-phosphate + hypoxanthine</text>
        <dbReference type="Rhea" id="RHEA:27646"/>
        <dbReference type="ChEBI" id="CHEBI:17368"/>
        <dbReference type="ChEBI" id="CHEBI:17596"/>
        <dbReference type="ChEBI" id="CHEBI:43474"/>
        <dbReference type="ChEBI" id="CHEBI:57720"/>
        <dbReference type="EC" id="2.4.2.1"/>
    </reaction>
    <physiologicalReaction direction="left-to-right" evidence="1">
        <dbReference type="Rhea" id="RHEA:27647"/>
    </physiologicalReaction>
</comment>